<dbReference type="AlphaFoldDB" id="A0AAW8RDD3"/>
<dbReference type="EMBL" id="JALRMR010000045">
    <property type="protein sequence ID" value="MDT1975507.1"/>
    <property type="molecule type" value="Genomic_DNA"/>
</dbReference>
<dbReference type="InterPro" id="IPR012337">
    <property type="entry name" value="RNaseH-like_sf"/>
</dbReference>
<dbReference type="PROSITE" id="PS50994">
    <property type="entry name" value="INTEGRASE"/>
    <property type="match status" value="1"/>
</dbReference>
<dbReference type="InterPro" id="IPR050900">
    <property type="entry name" value="Transposase_IS3/IS150/IS904"/>
</dbReference>
<dbReference type="PANTHER" id="PTHR46889">
    <property type="entry name" value="TRANSPOSASE INSF FOR INSERTION SEQUENCE IS3B-RELATED"/>
    <property type="match status" value="1"/>
</dbReference>
<evidence type="ECO:0000259" key="1">
    <source>
        <dbReference type="PROSITE" id="PS50994"/>
    </source>
</evidence>
<reference evidence="2" key="1">
    <citation type="submission" date="2022-04" db="EMBL/GenBank/DDBJ databases">
        <title>Draft genome sequences of lactic acid bacteria (LAB) strains involved in meat spoilage.</title>
        <authorList>
            <person name="Palevich N."/>
        </authorList>
    </citation>
    <scope>NUCLEOTIDE SEQUENCE</scope>
    <source>
        <strain evidence="2">9-14</strain>
    </source>
</reference>
<dbReference type="Gene3D" id="3.30.420.10">
    <property type="entry name" value="Ribonuclease H-like superfamily/Ribonuclease H"/>
    <property type="match status" value="1"/>
</dbReference>
<protein>
    <submittedName>
        <fullName evidence="2">IS3 family transposase</fullName>
    </submittedName>
</protein>
<sequence length="71" mass="8097">SRKGTPADNAPIESFHSTLKSETFSIQSELGCSTTSVIETVQNFIKYYNEKRIQQKYGYLSPIDYRKQATT</sequence>
<dbReference type="PANTHER" id="PTHR46889:SF4">
    <property type="entry name" value="TRANSPOSASE INSO FOR INSERTION SEQUENCE ELEMENT IS911B-RELATED"/>
    <property type="match status" value="1"/>
</dbReference>
<evidence type="ECO:0000313" key="3">
    <source>
        <dbReference type="Proteomes" id="UP001249945"/>
    </source>
</evidence>
<dbReference type="RefSeq" id="WP_311781105.1">
    <property type="nucleotide sequence ID" value="NZ_JALRMR010000045.1"/>
</dbReference>
<organism evidence="2 3">
    <name type="scientific">Carnobacterium divergens</name>
    <name type="common">Lactobacillus divergens</name>
    <dbReference type="NCBI Taxonomy" id="2748"/>
    <lineage>
        <taxon>Bacteria</taxon>
        <taxon>Bacillati</taxon>
        <taxon>Bacillota</taxon>
        <taxon>Bacilli</taxon>
        <taxon>Lactobacillales</taxon>
        <taxon>Carnobacteriaceae</taxon>
        <taxon>Carnobacterium</taxon>
    </lineage>
</organism>
<dbReference type="GO" id="GO:0003676">
    <property type="term" value="F:nucleic acid binding"/>
    <property type="evidence" value="ECO:0007669"/>
    <property type="project" value="InterPro"/>
</dbReference>
<dbReference type="GO" id="GO:0015074">
    <property type="term" value="P:DNA integration"/>
    <property type="evidence" value="ECO:0007669"/>
    <property type="project" value="InterPro"/>
</dbReference>
<dbReference type="InterPro" id="IPR036397">
    <property type="entry name" value="RNaseH_sf"/>
</dbReference>
<name>A0AAW8RDD3_CARDV</name>
<dbReference type="SUPFAM" id="SSF53098">
    <property type="entry name" value="Ribonuclease H-like"/>
    <property type="match status" value="1"/>
</dbReference>
<dbReference type="InterPro" id="IPR001584">
    <property type="entry name" value="Integrase_cat-core"/>
</dbReference>
<gene>
    <name evidence="2" type="ORF">MX635_14100</name>
</gene>
<dbReference type="Proteomes" id="UP001249945">
    <property type="component" value="Unassembled WGS sequence"/>
</dbReference>
<dbReference type="Pfam" id="PF13333">
    <property type="entry name" value="rve_2"/>
    <property type="match status" value="1"/>
</dbReference>
<feature type="non-terminal residue" evidence="2">
    <location>
        <position position="1"/>
    </location>
</feature>
<evidence type="ECO:0000313" key="2">
    <source>
        <dbReference type="EMBL" id="MDT1975507.1"/>
    </source>
</evidence>
<proteinExistence type="predicted"/>
<feature type="domain" description="Integrase catalytic" evidence="1">
    <location>
        <begin position="1"/>
        <end position="70"/>
    </location>
</feature>
<comment type="caution">
    <text evidence="2">The sequence shown here is derived from an EMBL/GenBank/DDBJ whole genome shotgun (WGS) entry which is preliminary data.</text>
</comment>
<accession>A0AAW8RDD3</accession>